<reference evidence="7" key="1">
    <citation type="journal article" date="2014" name="Int. J. Syst. Evol. Microbiol.">
        <title>Complete genome sequence of Corynebacterium casei LMG S-19264T (=DSM 44701T), isolated from a smear-ripened cheese.</title>
        <authorList>
            <consortium name="US DOE Joint Genome Institute (JGI-PGF)"/>
            <person name="Walter F."/>
            <person name="Albersmeier A."/>
            <person name="Kalinowski J."/>
            <person name="Ruckert C."/>
        </authorList>
    </citation>
    <scope>NUCLEOTIDE SEQUENCE</scope>
    <source>
        <strain evidence="7">JCM 14371</strain>
    </source>
</reference>
<dbReference type="GO" id="GO:0009318">
    <property type="term" value="C:exodeoxyribonuclease VII complex"/>
    <property type="evidence" value="ECO:0007669"/>
    <property type="project" value="UniProtKB-UniRule"/>
</dbReference>
<evidence type="ECO:0000256" key="1">
    <source>
        <dbReference type="ARBA" id="ARBA00009998"/>
    </source>
</evidence>
<evidence type="ECO:0000256" key="4">
    <source>
        <dbReference type="ARBA" id="ARBA00022801"/>
    </source>
</evidence>
<name>A0A917PNB5_9DEIO</name>
<gene>
    <name evidence="7" type="ORF">GCM10008939_31760</name>
</gene>
<dbReference type="GO" id="GO:0008855">
    <property type="term" value="F:exodeoxyribonuclease VII activity"/>
    <property type="evidence" value="ECO:0007669"/>
    <property type="project" value="UniProtKB-UniRule"/>
</dbReference>
<keyword evidence="5" id="KW-0269">Exonuclease</keyword>
<dbReference type="Gene3D" id="1.10.287.1040">
    <property type="entry name" value="Exonuclease VII, small subunit"/>
    <property type="match status" value="1"/>
</dbReference>
<keyword evidence="2" id="KW-0963">Cytoplasm</keyword>
<reference evidence="7" key="2">
    <citation type="submission" date="2020-09" db="EMBL/GenBank/DDBJ databases">
        <authorList>
            <person name="Sun Q."/>
            <person name="Ohkuma M."/>
        </authorList>
    </citation>
    <scope>NUCLEOTIDE SEQUENCE</scope>
    <source>
        <strain evidence="7">JCM 14371</strain>
    </source>
</reference>
<dbReference type="NCBIfam" id="NF045605">
    <property type="entry name" value="xseB_Acin_var"/>
    <property type="match status" value="1"/>
</dbReference>
<dbReference type="GO" id="GO:0006308">
    <property type="term" value="P:DNA catabolic process"/>
    <property type="evidence" value="ECO:0007669"/>
    <property type="project" value="UniProtKB-UniRule"/>
</dbReference>
<sequence length="83" mass="9083">MARSASRSPARPVSYRDAYAALTRIATELEHSEPDLDRVLPLIEEAQAAYAVCRGRIEALQAALGEEALAPQDDPDEDTDEQD</sequence>
<dbReference type="Pfam" id="PF02609">
    <property type="entry name" value="Exonuc_VII_S"/>
    <property type="match status" value="1"/>
</dbReference>
<dbReference type="RefSeq" id="WP_188964288.1">
    <property type="nucleotide sequence ID" value="NZ_BMOE01000014.1"/>
</dbReference>
<evidence type="ECO:0000313" key="8">
    <source>
        <dbReference type="Proteomes" id="UP000635726"/>
    </source>
</evidence>
<dbReference type="Proteomes" id="UP000635726">
    <property type="component" value="Unassembled WGS sequence"/>
</dbReference>
<dbReference type="EC" id="3.1.11.6" evidence="6"/>
<comment type="similarity">
    <text evidence="1">Belongs to the XseB family.</text>
</comment>
<dbReference type="SUPFAM" id="SSF116842">
    <property type="entry name" value="XseB-like"/>
    <property type="match status" value="1"/>
</dbReference>
<evidence type="ECO:0000256" key="2">
    <source>
        <dbReference type="ARBA" id="ARBA00022490"/>
    </source>
</evidence>
<organism evidence="7 8">
    <name type="scientific">Deinococcus aquiradiocola</name>
    <dbReference type="NCBI Taxonomy" id="393059"/>
    <lineage>
        <taxon>Bacteria</taxon>
        <taxon>Thermotogati</taxon>
        <taxon>Deinococcota</taxon>
        <taxon>Deinococci</taxon>
        <taxon>Deinococcales</taxon>
        <taxon>Deinococcaceae</taxon>
        <taxon>Deinococcus</taxon>
    </lineage>
</organism>
<evidence type="ECO:0000313" key="7">
    <source>
        <dbReference type="EMBL" id="GGJ85553.1"/>
    </source>
</evidence>
<dbReference type="InterPro" id="IPR037004">
    <property type="entry name" value="Exonuc_VII_ssu_sf"/>
</dbReference>
<dbReference type="InterPro" id="IPR003761">
    <property type="entry name" value="Exonuc_VII_S"/>
</dbReference>
<keyword evidence="3" id="KW-0540">Nuclease</keyword>
<proteinExistence type="inferred from homology"/>
<evidence type="ECO:0000256" key="3">
    <source>
        <dbReference type="ARBA" id="ARBA00022722"/>
    </source>
</evidence>
<protein>
    <recommendedName>
        <fullName evidence="6">Exodeoxyribonuclease VII small subunit</fullName>
        <ecNumber evidence="6">3.1.11.6</ecNumber>
    </recommendedName>
</protein>
<keyword evidence="8" id="KW-1185">Reference proteome</keyword>
<dbReference type="AlphaFoldDB" id="A0A917PNB5"/>
<evidence type="ECO:0000256" key="5">
    <source>
        <dbReference type="ARBA" id="ARBA00022839"/>
    </source>
</evidence>
<dbReference type="EMBL" id="BMOE01000014">
    <property type="protein sequence ID" value="GGJ85553.1"/>
    <property type="molecule type" value="Genomic_DNA"/>
</dbReference>
<accession>A0A917PNB5</accession>
<evidence type="ECO:0000256" key="6">
    <source>
        <dbReference type="NCBIfam" id="TIGR01280"/>
    </source>
</evidence>
<dbReference type="NCBIfam" id="TIGR01280">
    <property type="entry name" value="xseB"/>
    <property type="match status" value="1"/>
</dbReference>
<keyword evidence="4" id="KW-0378">Hydrolase</keyword>
<comment type="caution">
    <text evidence="7">The sequence shown here is derived from an EMBL/GenBank/DDBJ whole genome shotgun (WGS) entry which is preliminary data.</text>
</comment>